<name>A0A2R6XT71_MARPO</name>
<accession>A0A2R6XT71</accession>
<organism evidence="1 2">
    <name type="scientific">Marchantia polymorpha</name>
    <name type="common">Common liverwort</name>
    <name type="synonym">Marchantia aquatica</name>
    <dbReference type="NCBI Taxonomy" id="3197"/>
    <lineage>
        <taxon>Eukaryota</taxon>
        <taxon>Viridiplantae</taxon>
        <taxon>Streptophyta</taxon>
        <taxon>Embryophyta</taxon>
        <taxon>Marchantiophyta</taxon>
        <taxon>Marchantiopsida</taxon>
        <taxon>Marchantiidae</taxon>
        <taxon>Marchantiales</taxon>
        <taxon>Marchantiaceae</taxon>
        <taxon>Marchantia</taxon>
    </lineage>
</organism>
<protein>
    <submittedName>
        <fullName evidence="1">Uncharacterized protein</fullName>
    </submittedName>
</protein>
<dbReference type="AlphaFoldDB" id="A0A2R6XT71"/>
<sequence length="77" mass="8619">MAATGCRSTNRSEVAAMSCYDGRATTKVERSYYYLSRIDRVETKKKNWVLSGSMYGTSNCTRLAGSQRLEHVGRITS</sequence>
<dbReference type="Proteomes" id="UP000244005">
    <property type="component" value="Unassembled WGS sequence"/>
</dbReference>
<reference evidence="2" key="1">
    <citation type="journal article" date="2017" name="Cell">
        <title>Insights into land plant evolution garnered from the Marchantia polymorpha genome.</title>
        <authorList>
            <person name="Bowman J.L."/>
            <person name="Kohchi T."/>
            <person name="Yamato K.T."/>
            <person name="Jenkins J."/>
            <person name="Shu S."/>
            <person name="Ishizaki K."/>
            <person name="Yamaoka S."/>
            <person name="Nishihama R."/>
            <person name="Nakamura Y."/>
            <person name="Berger F."/>
            <person name="Adam C."/>
            <person name="Aki S.S."/>
            <person name="Althoff F."/>
            <person name="Araki T."/>
            <person name="Arteaga-Vazquez M.A."/>
            <person name="Balasubrmanian S."/>
            <person name="Barry K."/>
            <person name="Bauer D."/>
            <person name="Boehm C.R."/>
            <person name="Briginshaw L."/>
            <person name="Caballero-Perez J."/>
            <person name="Catarino B."/>
            <person name="Chen F."/>
            <person name="Chiyoda S."/>
            <person name="Chovatia M."/>
            <person name="Davies K.M."/>
            <person name="Delmans M."/>
            <person name="Demura T."/>
            <person name="Dierschke T."/>
            <person name="Dolan L."/>
            <person name="Dorantes-Acosta A.E."/>
            <person name="Eklund D.M."/>
            <person name="Florent S.N."/>
            <person name="Flores-Sandoval E."/>
            <person name="Fujiyama A."/>
            <person name="Fukuzawa H."/>
            <person name="Galik B."/>
            <person name="Grimanelli D."/>
            <person name="Grimwood J."/>
            <person name="Grossniklaus U."/>
            <person name="Hamada T."/>
            <person name="Haseloff J."/>
            <person name="Hetherington A.J."/>
            <person name="Higo A."/>
            <person name="Hirakawa Y."/>
            <person name="Hundley H.N."/>
            <person name="Ikeda Y."/>
            <person name="Inoue K."/>
            <person name="Inoue S.I."/>
            <person name="Ishida S."/>
            <person name="Jia Q."/>
            <person name="Kakita M."/>
            <person name="Kanazawa T."/>
            <person name="Kawai Y."/>
            <person name="Kawashima T."/>
            <person name="Kennedy M."/>
            <person name="Kinose K."/>
            <person name="Kinoshita T."/>
            <person name="Kohara Y."/>
            <person name="Koide E."/>
            <person name="Komatsu K."/>
            <person name="Kopischke S."/>
            <person name="Kubo M."/>
            <person name="Kyozuka J."/>
            <person name="Lagercrantz U."/>
            <person name="Lin S.S."/>
            <person name="Lindquist E."/>
            <person name="Lipzen A.M."/>
            <person name="Lu C.W."/>
            <person name="De Luna E."/>
            <person name="Martienssen R.A."/>
            <person name="Minamino N."/>
            <person name="Mizutani M."/>
            <person name="Mizutani M."/>
            <person name="Mochizuki N."/>
            <person name="Monte I."/>
            <person name="Mosher R."/>
            <person name="Nagasaki H."/>
            <person name="Nakagami H."/>
            <person name="Naramoto S."/>
            <person name="Nishitani K."/>
            <person name="Ohtani M."/>
            <person name="Okamoto T."/>
            <person name="Okumura M."/>
            <person name="Phillips J."/>
            <person name="Pollak B."/>
            <person name="Reinders A."/>
            <person name="Rovekamp M."/>
            <person name="Sano R."/>
            <person name="Sawa S."/>
            <person name="Schmid M.W."/>
            <person name="Shirakawa M."/>
            <person name="Solano R."/>
            <person name="Spunde A."/>
            <person name="Suetsugu N."/>
            <person name="Sugano S."/>
            <person name="Sugiyama A."/>
            <person name="Sun R."/>
            <person name="Suzuki Y."/>
            <person name="Takenaka M."/>
            <person name="Takezawa D."/>
            <person name="Tomogane H."/>
            <person name="Tsuzuki M."/>
            <person name="Ueda T."/>
            <person name="Umeda M."/>
            <person name="Ward J.M."/>
            <person name="Watanabe Y."/>
            <person name="Yazaki K."/>
            <person name="Yokoyama R."/>
            <person name="Yoshitake Y."/>
            <person name="Yotsui I."/>
            <person name="Zachgo S."/>
            <person name="Schmutz J."/>
        </authorList>
    </citation>
    <scope>NUCLEOTIDE SEQUENCE [LARGE SCALE GENOMIC DNA]</scope>
    <source>
        <strain evidence="2">Tak-1</strain>
    </source>
</reference>
<dbReference type="Gramene" id="Mp7g11580.1">
    <property type="protein sequence ID" value="Mp7g11580.1.cds1"/>
    <property type="gene ID" value="Mp7g11580"/>
</dbReference>
<proteinExistence type="predicted"/>
<keyword evidence="2" id="KW-1185">Reference proteome</keyword>
<dbReference type="EMBL" id="KZ772675">
    <property type="protein sequence ID" value="PTQ49287.1"/>
    <property type="molecule type" value="Genomic_DNA"/>
</dbReference>
<evidence type="ECO:0000313" key="2">
    <source>
        <dbReference type="Proteomes" id="UP000244005"/>
    </source>
</evidence>
<gene>
    <name evidence="1" type="ORF">MARPO_0003s0170</name>
</gene>
<evidence type="ECO:0000313" key="1">
    <source>
        <dbReference type="EMBL" id="PTQ49287.1"/>
    </source>
</evidence>